<dbReference type="Proteomes" id="UP000241462">
    <property type="component" value="Unassembled WGS sequence"/>
</dbReference>
<protein>
    <submittedName>
        <fullName evidence="1">Uncharacterized protein</fullName>
    </submittedName>
</protein>
<gene>
    <name evidence="1" type="ORF">BD289DRAFT_366514</name>
</gene>
<proteinExistence type="predicted"/>
<dbReference type="OrthoDB" id="406152at2759"/>
<organism evidence="1 2">
    <name type="scientific">Coniella lustricola</name>
    <dbReference type="NCBI Taxonomy" id="2025994"/>
    <lineage>
        <taxon>Eukaryota</taxon>
        <taxon>Fungi</taxon>
        <taxon>Dikarya</taxon>
        <taxon>Ascomycota</taxon>
        <taxon>Pezizomycotina</taxon>
        <taxon>Sordariomycetes</taxon>
        <taxon>Sordariomycetidae</taxon>
        <taxon>Diaporthales</taxon>
        <taxon>Schizoparmaceae</taxon>
        <taxon>Coniella</taxon>
    </lineage>
</organism>
<dbReference type="InParanoid" id="A0A2T3AAW4"/>
<dbReference type="EMBL" id="KZ678423">
    <property type="protein sequence ID" value="PSR88966.1"/>
    <property type="molecule type" value="Genomic_DNA"/>
</dbReference>
<accession>A0A2T3AAW4</accession>
<evidence type="ECO:0000313" key="1">
    <source>
        <dbReference type="EMBL" id="PSR88966.1"/>
    </source>
</evidence>
<name>A0A2T3AAW4_9PEZI</name>
<reference evidence="1 2" key="1">
    <citation type="journal article" date="2018" name="Mycol. Prog.">
        <title>Coniella lustricola, a new species from submerged detritus.</title>
        <authorList>
            <person name="Raudabaugh D.B."/>
            <person name="Iturriaga T."/>
            <person name="Carver A."/>
            <person name="Mondo S."/>
            <person name="Pangilinan J."/>
            <person name="Lipzen A."/>
            <person name="He G."/>
            <person name="Amirebrahimi M."/>
            <person name="Grigoriev I.V."/>
            <person name="Miller A.N."/>
        </authorList>
    </citation>
    <scope>NUCLEOTIDE SEQUENCE [LARGE SCALE GENOMIC DNA]</scope>
    <source>
        <strain evidence="1 2">B22-T-1</strain>
    </source>
</reference>
<sequence>MCQVRVYENPYCRCRWLQIHKQCRSNAGFSQCEQFGKTRVKFNPEEHECSRCPVHDLDGWYDRNFIRMCPQTTRGFRLGLGPSRRDPGIDCCCAVM</sequence>
<dbReference type="AlphaFoldDB" id="A0A2T3AAW4"/>
<keyword evidence="2" id="KW-1185">Reference proteome</keyword>
<evidence type="ECO:0000313" key="2">
    <source>
        <dbReference type="Proteomes" id="UP000241462"/>
    </source>
</evidence>